<dbReference type="PANTHER" id="PTHR43736">
    <property type="entry name" value="ADP-RIBOSE PYROPHOSPHATASE"/>
    <property type="match status" value="1"/>
</dbReference>
<evidence type="ECO:0000256" key="2">
    <source>
        <dbReference type="ARBA" id="ARBA00022801"/>
    </source>
</evidence>
<comment type="similarity">
    <text evidence="3">Belongs to the Nudix hydrolase family. RppH subfamily.</text>
</comment>
<dbReference type="PROSITE" id="PS00893">
    <property type="entry name" value="NUDIX_BOX"/>
    <property type="match status" value="1"/>
</dbReference>
<evidence type="ECO:0000259" key="5">
    <source>
        <dbReference type="PROSITE" id="PS51462"/>
    </source>
</evidence>
<comment type="cofactor">
    <cofactor evidence="3">
        <name>a divalent metal cation</name>
        <dbReference type="ChEBI" id="CHEBI:60240"/>
    </cofactor>
</comment>
<dbReference type="PANTHER" id="PTHR43736:SF1">
    <property type="entry name" value="DIHYDRONEOPTERIN TRIPHOSPHATE DIPHOSPHATASE"/>
    <property type="match status" value="1"/>
</dbReference>
<protein>
    <recommendedName>
        <fullName evidence="3">RNA pyrophosphohydrolase</fullName>
        <ecNumber evidence="3">3.6.1.-</ecNumber>
    </recommendedName>
    <alternativeName>
        <fullName evidence="3">(Di)nucleoside polyphosphate hydrolase</fullName>
    </alternativeName>
</protein>
<comment type="function">
    <text evidence="3">Accelerates the degradation of transcripts by removing pyrophosphate from the 5'-end of triphosphorylated RNA, leading to a more labile monophosphorylated state that can stimulate subsequent ribonuclease cleavage.</text>
</comment>
<sequence length="203" mass="23644">MIDPDGYRPNVGIVLMRPDGQVFWARRVRRDGWQFPQGGMNTDETPVEAMYRELREETGLLPEHVEVLGATPGWLRYRLPSRAIRRNERQVCIGQKQVWFLLQMRCDESELNLELTETPEFDHWRWVDFWYPVEHVVLFKRGVYARALRHLAPLAQTIAGPGIRAMPSLALEAWMPGNNAGHERPRKRARKHGGPWAARINND</sequence>
<organism evidence="6 7">
    <name type="scientific">Xanthomonas graminis pv. poae</name>
    <dbReference type="NCBI Taxonomy" id="227946"/>
    <lineage>
        <taxon>Bacteria</taxon>
        <taxon>Pseudomonadati</taxon>
        <taxon>Pseudomonadota</taxon>
        <taxon>Gammaproteobacteria</taxon>
        <taxon>Lysobacterales</taxon>
        <taxon>Lysobacteraceae</taxon>
        <taxon>Xanthomonas</taxon>
        <taxon>Xanthomonas translucens group</taxon>
        <taxon>Xanthomonas graminis</taxon>
    </lineage>
</organism>
<dbReference type="NCBIfam" id="NF001937">
    <property type="entry name" value="PRK00714.1-4"/>
    <property type="match status" value="1"/>
</dbReference>
<evidence type="ECO:0000256" key="3">
    <source>
        <dbReference type="HAMAP-Rule" id="MF_00298"/>
    </source>
</evidence>
<dbReference type="PROSITE" id="PS51462">
    <property type="entry name" value="NUDIX"/>
    <property type="match status" value="1"/>
</dbReference>
<dbReference type="Proteomes" id="UP000041247">
    <property type="component" value="Unassembled WGS sequence"/>
</dbReference>
<dbReference type="GO" id="GO:0034353">
    <property type="term" value="F:mRNA 5'-diphosphatase activity"/>
    <property type="evidence" value="ECO:0007669"/>
    <property type="project" value="UniProtKB-ARBA"/>
</dbReference>
<dbReference type="InterPro" id="IPR015797">
    <property type="entry name" value="NUDIX_hydrolase-like_dom_sf"/>
</dbReference>
<proteinExistence type="inferred from homology"/>
<dbReference type="NCBIfam" id="NF001938">
    <property type="entry name" value="PRK00714.1-5"/>
    <property type="match status" value="1"/>
</dbReference>
<dbReference type="AlphaFoldDB" id="A0A0K3ACQ3"/>
<reference evidence="6 7" key="1">
    <citation type="submission" date="2015-07" db="EMBL/GenBank/DDBJ databases">
        <authorList>
            <person name="Noorani M."/>
        </authorList>
    </citation>
    <scope>NUCLEOTIDE SEQUENCE [LARGE SCALE GENOMIC DNA]</scope>
    <source>
        <strain evidence="6">LMG728</strain>
    </source>
</reference>
<dbReference type="EMBL" id="CXOK01000147">
    <property type="protein sequence ID" value="CTP93295.1"/>
    <property type="molecule type" value="Genomic_DNA"/>
</dbReference>
<keyword evidence="2 3" id="KW-0378">Hydrolase</keyword>
<evidence type="ECO:0000256" key="1">
    <source>
        <dbReference type="ARBA" id="ARBA00001946"/>
    </source>
</evidence>
<feature type="short sequence motif" description="Nudix box" evidence="3">
    <location>
        <begin position="38"/>
        <end position="59"/>
    </location>
</feature>
<feature type="region of interest" description="Disordered" evidence="4">
    <location>
        <begin position="179"/>
        <end position="203"/>
    </location>
</feature>
<dbReference type="FunFam" id="3.90.79.10:FF:000001">
    <property type="entry name" value="RNA pyrophosphohydrolase"/>
    <property type="match status" value="1"/>
</dbReference>
<dbReference type="SUPFAM" id="SSF55811">
    <property type="entry name" value="Nudix"/>
    <property type="match status" value="1"/>
</dbReference>
<evidence type="ECO:0000313" key="7">
    <source>
        <dbReference type="Proteomes" id="UP000041247"/>
    </source>
</evidence>
<name>A0A0K3ACQ3_9XANT</name>
<accession>A0A0K3ACQ3</accession>
<dbReference type="Gene3D" id="3.90.79.10">
    <property type="entry name" value="Nucleoside Triphosphate Pyrophosphohydrolase"/>
    <property type="match status" value="1"/>
</dbReference>
<dbReference type="Pfam" id="PF00293">
    <property type="entry name" value="NUDIX"/>
    <property type="match status" value="1"/>
</dbReference>
<dbReference type="InterPro" id="IPR022927">
    <property type="entry name" value="RppH"/>
</dbReference>
<dbReference type="CDD" id="cd03671">
    <property type="entry name" value="NUDIX_Ap4A_hydrolase_plant_like"/>
    <property type="match status" value="1"/>
</dbReference>
<dbReference type="InterPro" id="IPR020084">
    <property type="entry name" value="NUDIX_hydrolase_CS"/>
</dbReference>
<dbReference type="RefSeq" id="WP_053842164.1">
    <property type="nucleotide sequence ID" value="NZ_CP076250.1"/>
</dbReference>
<evidence type="ECO:0000313" key="6">
    <source>
        <dbReference type="EMBL" id="CTP93295.1"/>
    </source>
</evidence>
<gene>
    <name evidence="3 6" type="primary">rppH</name>
    <name evidence="3" type="synonym">nudH</name>
    <name evidence="6" type="ORF">XTPLMG728_3667</name>
</gene>
<comment type="cofactor">
    <cofactor evidence="1">
        <name>Mg(2+)</name>
        <dbReference type="ChEBI" id="CHEBI:18420"/>
    </cofactor>
</comment>
<dbReference type="InterPro" id="IPR000086">
    <property type="entry name" value="NUDIX_hydrolase_dom"/>
</dbReference>
<dbReference type="HAMAP" id="MF_00298">
    <property type="entry name" value="Nudix_RppH"/>
    <property type="match status" value="1"/>
</dbReference>
<feature type="compositionally biased region" description="Basic residues" evidence="4">
    <location>
        <begin position="184"/>
        <end position="193"/>
    </location>
</feature>
<dbReference type="EC" id="3.6.1.-" evidence="3"/>
<feature type="domain" description="Nudix hydrolase" evidence="5">
    <location>
        <begin position="6"/>
        <end position="149"/>
    </location>
</feature>
<evidence type="ECO:0000256" key="4">
    <source>
        <dbReference type="SAM" id="MobiDB-lite"/>
    </source>
</evidence>